<evidence type="ECO:0000256" key="1">
    <source>
        <dbReference type="SAM" id="Phobius"/>
    </source>
</evidence>
<reference evidence="2 3" key="1">
    <citation type="journal article" date="2015" name="Genome Announc.">
        <title>Expanding the biotechnology potential of lactobacilli through comparative genomics of 213 strains and associated genera.</title>
        <authorList>
            <person name="Sun Z."/>
            <person name="Harris H.M."/>
            <person name="McCann A."/>
            <person name="Guo C."/>
            <person name="Argimon S."/>
            <person name="Zhang W."/>
            <person name="Yang X."/>
            <person name="Jeffery I.B."/>
            <person name="Cooney J.C."/>
            <person name="Kagawa T.F."/>
            <person name="Liu W."/>
            <person name="Song Y."/>
            <person name="Salvetti E."/>
            <person name="Wrobel A."/>
            <person name="Rasinkangas P."/>
            <person name="Parkhill J."/>
            <person name="Rea M.C."/>
            <person name="O'Sullivan O."/>
            <person name="Ritari J."/>
            <person name="Douillard F.P."/>
            <person name="Paul Ross R."/>
            <person name="Yang R."/>
            <person name="Briner A.E."/>
            <person name="Felis G.E."/>
            <person name="de Vos W.M."/>
            <person name="Barrangou R."/>
            <person name="Klaenhammer T.R."/>
            <person name="Caufield P.W."/>
            <person name="Cui Y."/>
            <person name="Zhang H."/>
            <person name="O'Toole P.W."/>
        </authorList>
    </citation>
    <scope>NUCLEOTIDE SEQUENCE [LARGE SCALE GENOMIC DNA]</scope>
    <source>
        <strain evidence="2 3">DSM 12361</strain>
    </source>
</reference>
<keyword evidence="1" id="KW-0812">Transmembrane</keyword>
<dbReference type="AlphaFoldDB" id="A0A0R1FR86"/>
<comment type="caution">
    <text evidence="2">The sequence shown here is derived from an EMBL/GenBank/DDBJ whole genome shotgun (WGS) entry which is preliminary data.</text>
</comment>
<evidence type="ECO:0000313" key="2">
    <source>
        <dbReference type="EMBL" id="KRK24283.1"/>
    </source>
</evidence>
<gene>
    <name evidence="2" type="ORF">FD43_GL001095</name>
</gene>
<dbReference type="EMBL" id="AZCK01000003">
    <property type="protein sequence ID" value="KRK24283.1"/>
    <property type="molecule type" value="Genomic_DNA"/>
</dbReference>
<organism evidence="2 3">
    <name type="scientific">Apilactobacillus kunkeei DSM 12361 = ATCC 700308</name>
    <dbReference type="NCBI Taxonomy" id="1423768"/>
    <lineage>
        <taxon>Bacteria</taxon>
        <taxon>Bacillati</taxon>
        <taxon>Bacillota</taxon>
        <taxon>Bacilli</taxon>
        <taxon>Lactobacillales</taxon>
        <taxon>Lactobacillaceae</taxon>
        <taxon>Apilactobacillus</taxon>
    </lineage>
</organism>
<keyword evidence="1" id="KW-0472">Membrane</keyword>
<keyword evidence="1" id="KW-1133">Transmembrane helix</keyword>
<dbReference type="Proteomes" id="UP000051794">
    <property type="component" value="Unassembled WGS sequence"/>
</dbReference>
<sequence>MICICTLIHTIAIEYDITILTIIVEINTFQKLFLSTNVLHNRLKSAISEGINSHDNRYPPEGPMKLIAPPCPPVRTGRPTDTIAIKIATEIVPFLPPNNKPANIIPKFCRTIGTGIIATGIAGTNANAIINAVISAICVTSLVFISLSLLLTVFLYKVNNFIYYQLLTNMSKLSCQLNACKKDAIV</sequence>
<proteinExistence type="predicted"/>
<evidence type="ECO:0000313" key="3">
    <source>
        <dbReference type="Proteomes" id="UP000051794"/>
    </source>
</evidence>
<protein>
    <submittedName>
        <fullName evidence="2">Uncharacterized protein</fullName>
    </submittedName>
</protein>
<accession>A0A0R1FR86</accession>
<feature type="transmembrane region" description="Helical" evidence="1">
    <location>
        <begin position="132"/>
        <end position="156"/>
    </location>
</feature>
<name>A0A0R1FR86_9LACO</name>